<comment type="caution">
    <text evidence="1">The sequence shown here is derived from an EMBL/GenBank/DDBJ whole genome shotgun (WGS) entry which is preliminary data.</text>
</comment>
<organism evidence="1 2">
    <name type="scientific">Meloidogyne enterolobii</name>
    <name type="common">Root-knot nematode worm</name>
    <name type="synonym">Meloidogyne mayaguensis</name>
    <dbReference type="NCBI Taxonomy" id="390850"/>
    <lineage>
        <taxon>Eukaryota</taxon>
        <taxon>Metazoa</taxon>
        <taxon>Ecdysozoa</taxon>
        <taxon>Nematoda</taxon>
        <taxon>Chromadorea</taxon>
        <taxon>Rhabditida</taxon>
        <taxon>Tylenchina</taxon>
        <taxon>Tylenchomorpha</taxon>
        <taxon>Tylenchoidea</taxon>
        <taxon>Meloidogynidae</taxon>
        <taxon>Meloidogyninae</taxon>
        <taxon>Meloidogyne</taxon>
    </lineage>
</organism>
<name>A0ACB0YUD7_MELEN</name>
<evidence type="ECO:0000313" key="1">
    <source>
        <dbReference type="EMBL" id="CAK5063099.1"/>
    </source>
</evidence>
<dbReference type="EMBL" id="CAVMJV010000018">
    <property type="protein sequence ID" value="CAK5063099.1"/>
    <property type="molecule type" value="Genomic_DNA"/>
</dbReference>
<reference evidence="1" key="1">
    <citation type="submission" date="2023-11" db="EMBL/GenBank/DDBJ databases">
        <authorList>
            <person name="Poullet M."/>
        </authorList>
    </citation>
    <scope>NUCLEOTIDE SEQUENCE</scope>
    <source>
        <strain evidence="1">E1834</strain>
    </source>
</reference>
<proteinExistence type="predicted"/>
<gene>
    <name evidence="1" type="ORF">MENTE1834_LOCUS16681</name>
</gene>
<dbReference type="Proteomes" id="UP001497535">
    <property type="component" value="Unassembled WGS sequence"/>
</dbReference>
<accession>A0ACB0YUD7</accession>
<protein>
    <submittedName>
        <fullName evidence="1">Uncharacterized protein</fullName>
    </submittedName>
</protein>
<sequence length="50" mass="5753">MKSPLSCGDHSNPPFSLDYTYKPYISILIPLNPFLCFLFLHTLFLFLSPC</sequence>
<keyword evidence="2" id="KW-1185">Reference proteome</keyword>
<evidence type="ECO:0000313" key="2">
    <source>
        <dbReference type="Proteomes" id="UP001497535"/>
    </source>
</evidence>